<evidence type="ECO:0000256" key="1">
    <source>
        <dbReference type="SAM" id="Phobius"/>
    </source>
</evidence>
<comment type="caution">
    <text evidence="2">The sequence shown here is derived from an EMBL/GenBank/DDBJ whole genome shotgun (WGS) entry which is preliminary data.</text>
</comment>
<keyword evidence="1" id="KW-0812">Transmembrane</keyword>
<keyword evidence="1" id="KW-0472">Membrane</keyword>
<dbReference type="EMBL" id="JAFGIX010000010">
    <property type="protein sequence ID" value="MBN1572006.1"/>
    <property type="molecule type" value="Genomic_DNA"/>
</dbReference>
<organism evidence="2 3">
    <name type="scientific">Candidatus Zymogenus saltonus</name>
    <dbReference type="NCBI Taxonomy" id="2844893"/>
    <lineage>
        <taxon>Bacteria</taxon>
        <taxon>Deltaproteobacteria</taxon>
        <taxon>Candidatus Zymogenia</taxon>
        <taxon>Candidatus Zymogeniales</taxon>
        <taxon>Candidatus Zymogenaceae</taxon>
        <taxon>Candidatus Zymogenus</taxon>
    </lineage>
</organism>
<reference evidence="2" key="2">
    <citation type="submission" date="2021-01" db="EMBL/GenBank/DDBJ databases">
        <authorList>
            <person name="Hahn C.R."/>
            <person name="Youssef N.H."/>
            <person name="Elshahed M."/>
        </authorList>
    </citation>
    <scope>NUCLEOTIDE SEQUENCE</scope>
    <source>
        <strain evidence="2">Zod_Metabat.24</strain>
    </source>
</reference>
<evidence type="ECO:0000313" key="2">
    <source>
        <dbReference type="EMBL" id="MBN1572006.1"/>
    </source>
</evidence>
<feature type="transmembrane region" description="Helical" evidence="1">
    <location>
        <begin position="70"/>
        <end position="90"/>
    </location>
</feature>
<reference evidence="2" key="1">
    <citation type="journal article" date="2021" name="Environ. Microbiol.">
        <title>Genomic characterization of three novel Desulfobacterota classes expand the metabolic and phylogenetic diversity of the phylum.</title>
        <authorList>
            <person name="Murphy C.L."/>
            <person name="Biggerstaff J."/>
            <person name="Eichhorn A."/>
            <person name="Ewing E."/>
            <person name="Shahan R."/>
            <person name="Soriano D."/>
            <person name="Stewart S."/>
            <person name="VanMol K."/>
            <person name="Walker R."/>
            <person name="Walters P."/>
            <person name="Elshahed M.S."/>
            <person name="Youssef N.H."/>
        </authorList>
    </citation>
    <scope>NUCLEOTIDE SEQUENCE</scope>
    <source>
        <strain evidence="2">Zod_Metabat.24</strain>
    </source>
</reference>
<dbReference type="Pfam" id="PF04246">
    <property type="entry name" value="RseC_MucC"/>
    <property type="match status" value="1"/>
</dbReference>
<proteinExistence type="predicted"/>
<accession>A0A9D8KE68</accession>
<dbReference type="PANTHER" id="PTHR35867:SF1">
    <property type="entry name" value="PROTEIN RSEC"/>
    <property type="match status" value="1"/>
</dbReference>
<protein>
    <submittedName>
        <fullName evidence="2">SoxR reducing system RseC family protein</fullName>
    </submittedName>
</protein>
<dbReference type="AlphaFoldDB" id="A0A9D8KE68"/>
<dbReference type="Proteomes" id="UP000809273">
    <property type="component" value="Unassembled WGS sequence"/>
</dbReference>
<dbReference type="InterPro" id="IPR026268">
    <property type="entry name" value="RseC"/>
</dbReference>
<dbReference type="PANTHER" id="PTHR35867">
    <property type="entry name" value="PROTEIN RSEC"/>
    <property type="match status" value="1"/>
</dbReference>
<evidence type="ECO:0000313" key="3">
    <source>
        <dbReference type="Proteomes" id="UP000809273"/>
    </source>
</evidence>
<dbReference type="PIRSF" id="PIRSF004923">
    <property type="entry name" value="RseC"/>
    <property type="match status" value="1"/>
</dbReference>
<gene>
    <name evidence="2" type="ORF">JW984_02290</name>
</gene>
<name>A0A9D8KE68_9DELT</name>
<sequence>MGKVIESRDGMALVLVNRSSACEGCGARGACHTFGGGRDAKVSVDNEVGAKAGDMVEIGIEEASLLKASFLVYIVPIIALILGAGAGQLVSGQVGIAKEGAAAFGGLLALVGCLIIIRLFDPVFKRYRSMRPKIIRICEG</sequence>
<dbReference type="InterPro" id="IPR007359">
    <property type="entry name" value="SigmaE_reg_RseC_MucC"/>
</dbReference>
<keyword evidence="1" id="KW-1133">Transmembrane helix</keyword>
<feature type="transmembrane region" description="Helical" evidence="1">
    <location>
        <begin position="102"/>
        <end position="120"/>
    </location>
</feature>